<comment type="catalytic activity">
    <reaction evidence="1">
        <text>ATP + protein L-histidine = ADP + protein N-phospho-L-histidine.</text>
        <dbReference type="EC" id="2.7.13.3"/>
    </reaction>
</comment>
<dbReference type="EC" id="2.7.13.3" evidence="2"/>
<dbReference type="InterPro" id="IPR052162">
    <property type="entry name" value="Sensor_kinase/Photoreceptor"/>
</dbReference>
<dbReference type="AlphaFoldDB" id="A0A2S0RH41"/>
<dbReference type="SUPFAM" id="SSF55785">
    <property type="entry name" value="PYP-like sensor domain (PAS domain)"/>
    <property type="match status" value="2"/>
</dbReference>
<feature type="domain" description="Histidine kinase" evidence="6">
    <location>
        <begin position="283"/>
        <end position="501"/>
    </location>
</feature>
<dbReference type="CDD" id="cd00082">
    <property type="entry name" value="HisKA"/>
    <property type="match status" value="1"/>
</dbReference>
<dbReference type="InterPro" id="IPR005467">
    <property type="entry name" value="His_kinase_dom"/>
</dbReference>
<dbReference type="GO" id="GO:0000155">
    <property type="term" value="F:phosphorelay sensor kinase activity"/>
    <property type="evidence" value="ECO:0007669"/>
    <property type="project" value="InterPro"/>
</dbReference>
<evidence type="ECO:0000259" key="6">
    <source>
        <dbReference type="PROSITE" id="PS50109"/>
    </source>
</evidence>
<dbReference type="InterPro" id="IPR001610">
    <property type="entry name" value="PAC"/>
</dbReference>
<dbReference type="InterPro" id="IPR036890">
    <property type="entry name" value="HATPase_C_sf"/>
</dbReference>
<feature type="domain" description="PAC" evidence="7">
    <location>
        <begin position="209"/>
        <end position="261"/>
    </location>
</feature>
<dbReference type="NCBIfam" id="TIGR00229">
    <property type="entry name" value="sensory_box"/>
    <property type="match status" value="1"/>
</dbReference>
<dbReference type="InterPro" id="IPR013656">
    <property type="entry name" value="PAS_4"/>
</dbReference>
<proteinExistence type="predicted"/>
<accession>A0A2S0RH41</accession>
<evidence type="ECO:0000259" key="7">
    <source>
        <dbReference type="PROSITE" id="PS50113"/>
    </source>
</evidence>
<organism evidence="8 9">
    <name type="scientific">Flavobacterium magnum</name>
    <dbReference type="NCBI Taxonomy" id="2162713"/>
    <lineage>
        <taxon>Bacteria</taxon>
        <taxon>Pseudomonadati</taxon>
        <taxon>Bacteroidota</taxon>
        <taxon>Flavobacteriia</taxon>
        <taxon>Flavobacteriales</taxon>
        <taxon>Flavobacteriaceae</taxon>
        <taxon>Flavobacterium</taxon>
    </lineage>
</organism>
<reference evidence="8 9" key="1">
    <citation type="submission" date="2018-04" db="EMBL/GenBank/DDBJ databases">
        <title>Genome sequencing of Flavobacterium sp. HYN0048.</title>
        <authorList>
            <person name="Yi H."/>
            <person name="Baek C."/>
        </authorList>
    </citation>
    <scope>NUCLEOTIDE SEQUENCE [LARGE SCALE GENOMIC DNA]</scope>
    <source>
        <strain evidence="8 9">HYN0048</strain>
    </source>
</reference>
<dbReference type="InterPro" id="IPR013655">
    <property type="entry name" value="PAS_fold_3"/>
</dbReference>
<evidence type="ECO:0000313" key="9">
    <source>
        <dbReference type="Proteomes" id="UP000244193"/>
    </source>
</evidence>
<dbReference type="InterPro" id="IPR000014">
    <property type="entry name" value="PAS"/>
</dbReference>
<evidence type="ECO:0000256" key="1">
    <source>
        <dbReference type="ARBA" id="ARBA00000085"/>
    </source>
</evidence>
<dbReference type="SUPFAM" id="SSF55874">
    <property type="entry name" value="ATPase domain of HSP90 chaperone/DNA topoisomerase II/histidine kinase"/>
    <property type="match status" value="1"/>
</dbReference>
<dbReference type="InterPro" id="IPR004358">
    <property type="entry name" value="Sig_transdc_His_kin-like_C"/>
</dbReference>
<dbReference type="InterPro" id="IPR035965">
    <property type="entry name" value="PAS-like_dom_sf"/>
</dbReference>
<dbReference type="Pfam" id="PF00512">
    <property type="entry name" value="HisKA"/>
    <property type="match status" value="1"/>
</dbReference>
<dbReference type="PANTHER" id="PTHR43304:SF1">
    <property type="entry name" value="PAC DOMAIN-CONTAINING PROTEIN"/>
    <property type="match status" value="1"/>
</dbReference>
<dbReference type="Gene3D" id="3.30.450.20">
    <property type="entry name" value="PAS domain"/>
    <property type="match status" value="2"/>
</dbReference>
<sequence length="506" mass="56649">MEQSLQEKLDLMQSVVENTPLPVGVYLGEDLTIVLANEAMIKTYGKGAGVIGKSYMEILPELEQQEIFNQARSVLRTGIPFHANNTRVDITIDGILKPHYFNYSFIPLKNSEGITYAIMNTGADVTDLSLARQHIQETEEKLRLAITTAGLGTYEADLVHGNITTSGDFHNIWGTTGTVSREDITGRIHPDDVHIRDKAHLEAQTSGTMLYEVRIIPAEGVLRWVRIIGTILKDEEGNPVTLLGIVQDISDQKQFSEELQKLVAERTAELKRSNEDLLQFANIVSHDLKEPVRKISFFNSLLKSRLGESIDEKNVAYFEKIQQSTERMTSIIEGVLNYSTLNKSGHDVKKMSLDTIIENIKTDLELIIQEKEAILVKENFPEIEGAPILIHQLFYNLIHNALKFSKPDDPPRVIISCTEEMIDGNMHVRIVVKDNGIGFDIEHAQKIFSPFERLHSKDEFEGTGLGLALCQKITERHHGTISASGNKGNGAEFIVLLPLQQQSSTL</sequence>
<dbReference type="Pfam" id="PF02518">
    <property type="entry name" value="HATPase_c"/>
    <property type="match status" value="1"/>
</dbReference>
<dbReference type="Pfam" id="PF08447">
    <property type="entry name" value="PAS_3"/>
    <property type="match status" value="1"/>
</dbReference>
<evidence type="ECO:0000256" key="2">
    <source>
        <dbReference type="ARBA" id="ARBA00012438"/>
    </source>
</evidence>
<dbReference type="PANTHER" id="PTHR43304">
    <property type="entry name" value="PHYTOCHROME-LIKE PROTEIN CPH1"/>
    <property type="match status" value="1"/>
</dbReference>
<dbReference type="Proteomes" id="UP000244193">
    <property type="component" value="Chromosome"/>
</dbReference>
<evidence type="ECO:0000256" key="5">
    <source>
        <dbReference type="ARBA" id="ARBA00022777"/>
    </source>
</evidence>
<dbReference type="SMART" id="SM00086">
    <property type="entry name" value="PAC"/>
    <property type="match status" value="1"/>
</dbReference>
<dbReference type="InterPro" id="IPR036097">
    <property type="entry name" value="HisK_dim/P_sf"/>
</dbReference>
<dbReference type="PROSITE" id="PS50113">
    <property type="entry name" value="PAC"/>
    <property type="match status" value="1"/>
</dbReference>
<dbReference type="PROSITE" id="PS50109">
    <property type="entry name" value="HIS_KIN"/>
    <property type="match status" value="1"/>
</dbReference>
<dbReference type="Pfam" id="PF08448">
    <property type="entry name" value="PAS_4"/>
    <property type="match status" value="1"/>
</dbReference>
<dbReference type="InterPro" id="IPR000700">
    <property type="entry name" value="PAS-assoc_C"/>
</dbReference>
<dbReference type="SMART" id="SM00388">
    <property type="entry name" value="HisKA"/>
    <property type="match status" value="1"/>
</dbReference>
<dbReference type="CDD" id="cd00130">
    <property type="entry name" value="PAS"/>
    <property type="match status" value="1"/>
</dbReference>
<dbReference type="Gene3D" id="3.30.565.10">
    <property type="entry name" value="Histidine kinase-like ATPase, C-terminal domain"/>
    <property type="match status" value="1"/>
</dbReference>
<keyword evidence="5 8" id="KW-0418">Kinase</keyword>
<dbReference type="InterPro" id="IPR003661">
    <property type="entry name" value="HisK_dim/P_dom"/>
</dbReference>
<dbReference type="PRINTS" id="PR00344">
    <property type="entry name" value="BCTRLSENSOR"/>
</dbReference>
<evidence type="ECO:0000256" key="3">
    <source>
        <dbReference type="ARBA" id="ARBA00022553"/>
    </source>
</evidence>
<dbReference type="OrthoDB" id="9766459at2"/>
<name>A0A2S0RH41_9FLAO</name>
<keyword evidence="4" id="KW-0808">Transferase</keyword>
<evidence type="ECO:0000256" key="4">
    <source>
        <dbReference type="ARBA" id="ARBA00022679"/>
    </source>
</evidence>
<dbReference type="KEGG" id="fmg:HYN48_12540"/>
<keyword evidence="3" id="KW-0597">Phosphoprotein</keyword>
<evidence type="ECO:0000313" key="8">
    <source>
        <dbReference type="EMBL" id="AWA30839.1"/>
    </source>
</evidence>
<dbReference type="Gene3D" id="2.10.70.100">
    <property type="match status" value="1"/>
</dbReference>
<keyword evidence="9" id="KW-1185">Reference proteome</keyword>
<dbReference type="Gene3D" id="1.10.287.130">
    <property type="match status" value="1"/>
</dbReference>
<dbReference type="InterPro" id="IPR003594">
    <property type="entry name" value="HATPase_dom"/>
</dbReference>
<dbReference type="FunFam" id="3.30.565.10:FF:000006">
    <property type="entry name" value="Sensor histidine kinase WalK"/>
    <property type="match status" value="1"/>
</dbReference>
<dbReference type="EMBL" id="CP028811">
    <property type="protein sequence ID" value="AWA30839.1"/>
    <property type="molecule type" value="Genomic_DNA"/>
</dbReference>
<protein>
    <recommendedName>
        <fullName evidence="2">histidine kinase</fullName>
        <ecNumber evidence="2">2.7.13.3</ecNumber>
    </recommendedName>
</protein>
<gene>
    <name evidence="8" type="ORF">HYN48_12540</name>
</gene>
<dbReference type="RefSeq" id="WP_108372222.1">
    <property type="nucleotide sequence ID" value="NZ_CP028811.1"/>
</dbReference>
<dbReference type="SMART" id="SM00387">
    <property type="entry name" value="HATPase_c"/>
    <property type="match status" value="1"/>
</dbReference>
<dbReference type="SUPFAM" id="SSF47384">
    <property type="entry name" value="Homodimeric domain of signal transducing histidine kinase"/>
    <property type="match status" value="1"/>
</dbReference>